<keyword evidence="5 8" id="KW-0812">Transmembrane</keyword>
<feature type="transmembrane region" description="Helical" evidence="8">
    <location>
        <begin position="381"/>
        <end position="402"/>
    </location>
</feature>
<feature type="transmembrane region" description="Helical" evidence="8">
    <location>
        <begin position="490"/>
        <end position="508"/>
    </location>
</feature>
<evidence type="ECO:0000313" key="11">
    <source>
        <dbReference type="EMBL" id="CAA9501323.1"/>
    </source>
</evidence>
<evidence type="ECO:0000259" key="9">
    <source>
        <dbReference type="Pfam" id="PF00534"/>
    </source>
</evidence>
<dbReference type="PANTHER" id="PTHR30250:SF11">
    <property type="entry name" value="O-ANTIGEN TRANSPORTER-RELATED"/>
    <property type="match status" value="1"/>
</dbReference>
<keyword evidence="3" id="KW-0328">Glycosyltransferase</keyword>
<evidence type="ECO:0000256" key="8">
    <source>
        <dbReference type="SAM" id="Phobius"/>
    </source>
</evidence>
<keyword evidence="6 8" id="KW-1133">Transmembrane helix</keyword>
<sequence length="785" mass="83419">MHILLLTDRDWTHPQGGGTGANLFGQVSRWVAWGHRVTVIAGDYPGAKKVEQLAPNLEIHRMGTRLTVFPRAAWATLRRGIGRDADVVLEVVNGIAFFSPLWRWQKAPTVALVHHVHQDHYVTELGLQGRIAALFLERLPLRLLYRQTPVLTISNAALEEIVELGVPRDHVHVAYLGVDDAPYPPGGRSDEPRLLFLGRLKKYKRIEFVLDVLEAIPAATLDIAGDGDHREALVAEIAERGLTDRVTLHGHVSEGDKYRLYGEAWVNLTASSAEGWCLTVMESATVGTPSAALRVGGLEESIVDEQTGLLADSPEELAQRVAALAADPQRRDELGAEAQARARGFTWDNTARQNLDVLERAAETERPSVRAGVRGSETAKAAGMAIATLAGNAIAIVFTVVFTRLLGVGEYGSLASLLSTLTILAVIGSAIQVAVARETALGHLGGDGAVEATVERWLRQLLLAGVAVTAASVLLREPIADLVAVPEHEWAAAAILPTGVLWLILSVLRGALQGLHHYSALAKSVIVEAIGRLFWGLVLVGAGAGLTGAFLGTPLSMALVSVVMVVMLRRKVGGVASDREPRTLRSLVVGGWAPIIGLVFLAALQNVDVIIAKHEMSDDDAGAYAAAVVAAKLVVWVAIGVGLYLLPEATRRAAAGLDPRPVFLKTLAVVGLIALPALAIFALVPSLLLELAFGPEYTTAADALIVLGLAMTLLAVAYLTVQYMLALRQTAFLWVLGVVAVAEPFLLTAGDFGIVSFAGIVLVIQCAAAAGALTLGLRRPRVQTA</sequence>
<dbReference type="GO" id="GO:0016757">
    <property type="term" value="F:glycosyltransferase activity"/>
    <property type="evidence" value="ECO:0007669"/>
    <property type="project" value="UniProtKB-KW"/>
</dbReference>
<feature type="transmembrane region" description="Helical" evidence="8">
    <location>
        <begin position="731"/>
        <end position="748"/>
    </location>
</feature>
<dbReference type="Pfam" id="PF01943">
    <property type="entry name" value="Polysacc_synt"/>
    <property type="match status" value="1"/>
</dbReference>
<feature type="transmembrane region" description="Helical" evidence="8">
    <location>
        <begin position="587"/>
        <end position="604"/>
    </location>
</feature>
<feature type="transmembrane region" description="Helical" evidence="8">
    <location>
        <begin position="414"/>
        <end position="436"/>
    </location>
</feature>
<feature type="domain" description="Glycosyltransferase subfamily 4-like N-terminal" evidence="10">
    <location>
        <begin position="18"/>
        <end position="180"/>
    </location>
</feature>
<dbReference type="InterPro" id="IPR001296">
    <property type="entry name" value="Glyco_trans_1"/>
</dbReference>
<keyword evidence="7 8" id="KW-0472">Membrane</keyword>
<dbReference type="InterPro" id="IPR050833">
    <property type="entry name" value="Poly_Biosynth_Transport"/>
</dbReference>
<evidence type="ECO:0000256" key="1">
    <source>
        <dbReference type="ARBA" id="ARBA00004651"/>
    </source>
</evidence>
<evidence type="ECO:0000259" key="10">
    <source>
        <dbReference type="Pfam" id="PF13439"/>
    </source>
</evidence>
<keyword evidence="2" id="KW-1003">Cell membrane</keyword>
<feature type="domain" description="Glycosyl transferase family 1" evidence="9">
    <location>
        <begin position="189"/>
        <end position="340"/>
    </location>
</feature>
<feature type="transmembrane region" description="Helical" evidence="8">
    <location>
        <begin position="700"/>
        <end position="719"/>
    </location>
</feature>
<evidence type="ECO:0000256" key="6">
    <source>
        <dbReference type="ARBA" id="ARBA00022989"/>
    </source>
</evidence>
<dbReference type="Pfam" id="PF13439">
    <property type="entry name" value="Glyco_transf_4"/>
    <property type="match status" value="1"/>
</dbReference>
<dbReference type="PANTHER" id="PTHR30250">
    <property type="entry name" value="PST FAMILY PREDICTED COLANIC ACID TRANSPORTER"/>
    <property type="match status" value="1"/>
</dbReference>
<feature type="transmembrane region" description="Helical" evidence="8">
    <location>
        <begin position="546"/>
        <end position="566"/>
    </location>
</feature>
<comment type="subcellular location">
    <subcellularLocation>
        <location evidence="1">Cell membrane</location>
        <topology evidence="1">Multi-pass membrane protein</topology>
    </subcellularLocation>
</comment>
<dbReference type="InterPro" id="IPR028098">
    <property type="entry name" value="Glyco_trans_4-like_N"/>
</dbReference>
<feature type="transmembrane region" description="Helical" evidence="8">
    <location>
        <begin position="667"/>
        <end position="688"/>
    </location>
</feature>
<evidence type="ECO:0000256" key="3">
    <source>
        <dbReference type="ARBA" id="ARBA00022676"/>
    </source>
</evidence>
<dbReference type="GO" id="GO:0005886">
    <property type="term" value="C:plasma membrane"/>
    <property type="evidence" value="ECO:0007669"/>
    <property type="project" value="UniProtKB-SubCell"/>
</dbReference>
<evidence type="ECO:0000256" key="4">
    <source>
        <dbReference type="ARBA" id="ARBA00022679"/>
    </source>
</evidence>
<name>A0A6J4SQE4_9ACTN</name>
<evidence type="ECO:0000256" key="2">
    <source>
        <dbReference type="ARBA" id="ARBA00022475"/>
    </source>
</evidence>
<gene>
    <name evidence="11" type="ORF">AVDCRST_MAG85-1780</name>
</gene>
<evidence type="ECO:0008006" key="12">
    <source>
        <dbReference type="Google" id="ProtNLM"/>
    </source>
</evidence>
<dbReference type="InterPro" id="IPR002797">
    <property type="entry name" value="Polysacc_synth"/>
</dbReference>
<reference evidence="11" key="1">
    <citation type="submission" date="2020-02" db="EMBL/GenBank/DDBJ databases">
        <authorList>
            <person name="Meier V. D."/>
        </authorList>
    </citation>
    <scope>NUCLEOTIDE SEQUENCE</scope>
    <source>
        <strain evidence="11">AVDCRST_MAG85</strain>
    </source>
</reference>
<accession>A0A6J4SQE4</accession>
<dbReference type="Pfam" id="PF00534">
    <property type="entry name" value="Glycos_transf_1"/>
    <property type="match status" value="1"/>
</dbReference>
<feature type="transmembrane region" description="Helical" evidence="8">
    <location>
        <begin position="520"/>
        <end position="540"/>
    </location>
</feature>
<feature type="transmembrane region" description="Helical" evidence="8">
    <location>
        <begin position="624"/>
        <end position="646"/>
    </location>
</feature>
<feature type="transmembrane region" description="Helical" evidence="8">
    <location>
        <begin position="754"/>
        <end position="777"/>
    </location>
</feature>
<dbReference type="AlphaFoldDB" id="A0A6J4SQE4"/>
<organism evidence="11">
    <name type="scientific">uncultured Solirubrobacteraceae bacterium</name>
    <dbReference type="NCBI Taxonomy" id="1162706"/>
    <lineage>
        <taxon>Bacteria</taxon>
        <taxon>Bacillati</taxon>
        <taxon>Actinomycetota</taxon>
        <taxon>Thermoleophilia</taxon>
        <taxon>Solirubrobacterales</taxon>
        <taxon>Solirubrobacteraceae</taxon>
        <taxon>environmental samples</taxon>
    </lineage>
</organism>
<evidence type="ECO:0000256" key="7">
    <source>
        <dbReference type="ARBA" id="ARBA00023136"/>
    </source>
</evidence>
<proteinExistence type="predicted"/>
<dbReference type="EMBL" id="CADCVT010000192">
    <property type="protein sequence ID" value="CAA9501323.1"/>
    <property type="molecule type" value="Genomic_DNA"/>
</dbReference>
<dbReference type="Gene3D" id="3.40.50.2000">
    <property type="entry name" value="Glycogen Phosphorylase B"/>
    <property type="match status" value="2"/>
</dbReference>
<dbReference type="CDD" id="cd03801">
    <property type="entry name" value="GT4_PimA-like"/>
    <property type="match status" value="1"/>
</dbReference>
<dbReference type="SUPFAM" id="SSF53756">
    <property type="entry name" value="UDP-Glycosyltransferase/glycogen phosphorylase"/>
    <property type="match status" value="1"/>
</dbReference>
<protein>
    <recommendedName>
        <fullName evidence="12">Glycosyltransferase</fullName>
    </recommendedName>
</protein>
<evidence type="ECO:0000256" key="5">
    <source>
        <dbReference type="ARBA" id="ARBA00022692"/>
    </source>
</evidence>
<keyword evidence="4" id="KW-0808">Transferase</keyword>